<dbReference type="EMBL" id="DVNE01000011">
    <property type="protein sequence ID" value="HIU61248.1"/>
    <property type="molecule type" value="Genomic_DNA"/>
</dbReference>
<reference evidence="4" key="2">
    <citation type="journal article" date="2021" name="PeerJ">
        <title>Extensive microbial diversity within the chicken gut microbiome revealed by metagenomics and culture.</title>
        <authorList>
            <person name="Gilroy R."/>
            <person name="Ravi A."/>
            <person name="Getino M."/>
            <person name="Pursley I."/>
            <person name="Horton D.L."/>
            <person name="Alikhan N.F."/>
            <person name="Baker D."/>
            <person name="Gharbi K."/>
            <person name="Hall N."/>
            <person name="Watson M."/>
            <person name="Adriaenssens E.M."/>
            <person name="Foster-Nyarko E."/>
            <person name="Jarju S."/>
            <person name="Secka A."/>
            <person name="Antonio M."/>
            <person name="Oren A."/>
            <person name="Chaudhuri R.R."/>
            <person name="La Ragione R."/>
            <person name="Hildebrand F."/>
            <person name="Pallen M.J."/>
        </authorList>
    </citation>
    <scope>NUCLEOTIDE SEQUENCE</scope>
    <source>
        <strain evidence="4">CHK195-12923</strain>
    </source>
</reference>
<feature type="compositionally biased region" description="Low complexity" evidence="1">
    <location>
        <begin position="1426"/>
        <end position="1438"/>
    </location>
</feature>
<reference evidence="4" key="1">
    <citation type="submission" date="2020-10" db="EMBL/GenBank/DDBJ databases">
        <authorList>
            <person name="Gilroy R."/>
        </authorList>
    </citation>
    <scope>NUCLEOTIDE SEQUENCE</scope>
    <source>
        <strain evidence="4">CHK195-12923</strain>
    </source>
</reference>
<evidence type="ECO:0000313" key="4">
    <source>
        <dbReference type="EMBL" id="HIU61248.1"/>
    </source>
</evidence>
<keyword evidence="2" id="KW-1133">Transmembrane helix</keyword>
<name>A0A9D1MJL9_9FIRM</name>
<sequence>MVKKKYHYTSGIRKLSVALLSGVMVVSLGLAAACNTDDEDETNGGSTSSTTDTQTILNGNFEFFDDSDEKTHIIYTPDSWTDSASGKSNYSMNGIIDTSPRGWNAISADDLATRLEDNYDLDKDDPDYDELHKDYNGMRERDIPYKSPYEALENDNVAERELIDNPLTHDITVTGEGDSATYSYTDEQGQSHTLTKGEDGMLYLDAECKELYESHVLMLHNYVNSDYRYGTAQTYTSSSTVTLEPNTAAELSVWVKTSDLMYNREGDTPTEEHGAYISVSQTVGGNSVDDFVIESINTAAMADGANNGWVKYTIFVQGCDFASSTITVKLGLGRADDSGDFANTLEGYVFFDDLQCTVYPSINDEDCGFTDAEQYITEDTSCTLTDTDDFKVFSYDTFKDDEGKVGEYGTYFYIDLSSRGERVDTALSSSTVEAGLTKDAENYITSDANSLPEFVNVGTADLGTHYNTSSLRIPTAKDVVGVFSLSNLASDLSANASKGGVSYYSTVIEKNILNGAAGLPGGENNDAALLLLSAQGAAYTANITNDQEFTVGSEQYVIVSFWVKTSDMDGFTASTIRIYDKADSDIAASLTVDTTGVEFSVGDEEENQDIYEGWVQCFFFVENPLDEAKTFGIDFSFGNSTINGTAYSQYKAGWAAITNLQTFPVDEDVFDLAATGTYATSFSFSKTDNRENNYMDDVYGALSNNITENISRPSSYNGVNGASASVVYKDADAFDPDGYDRRNANPNAGLINVDNFGNYVESATADNPSFVWLQDLINTTGADIVLGEVAADEALSAAWNEIFGSTTVQPLLIVNSIRLFSENVSVNYNYGFIANSSTSVAASSYQAVSVKVKVSKGAVAYIYLTDPDNRTDVSVFSLPKYSFWYDEDGNVLDGEPDYDDTSYNVDDHIVYYYRDNDGLYEDADGKLFANLYNYGREYFFEGDTNNYYDADGNAVIPEDIDNDKDYYISAEEAAKGDEGKLAPHYLVATNSDGSSTRVFEYNSDEGAYYYIVTETDADGNSTQSLAGPVSNFVIGEGGVEVRYDNTDTDRQLVAVIDRRYDADGNLFGIPASEANGDYSAVLDDAFSAENLGYNADGYDAGDDWITVTYYIHTGDESASYTLELWSGARDTSGVTVDGDSVKINEDGSVPGSYVMFDYSSTTANESGYSSLISAYTSQIINSYNTIFNYCGVLEEGTIDKVDRNLTYYKSLYDGFVADGSIDLEALSAVTDASIVNSLRTINNYDAVYYTYSLYDDEGYVPFNADTAAEGATGYEYNAEDYSETLSFLRYDDDKNGVIDIFVDYSSTDVSVTLGEGEEGDTDEEEPTEADTNVWLLAASIILAIVLIFTLISILVRDLIKKHRRTTRKHTERNVYSGKRKHYIRKLGLTETTAVEGEGETSDSADADKAETPAEESEATPEETEAEAPATEETSVPAEEVSEPATEDATQAPAEGETTEGDKPEENK</sequence>
<dbReference type="Gene3D" id="2.60.120.260">
    <property type="entry name" value="Galactose-binding domain-like"/>
    <property type="match status" value="1"/>
</dbReference>
<accession>A0A9D1MJL9</accession>
<evidence type="ECO:0000256" key="3">
    <source>
        <dbReference type="SAM" id="SignalP"/>
    </source>
</evidence>
<protein>
    <submittedName>
        <fullName evidence="4">Uncharacterized protein</fullName>
    </submittedName>
</protein>
<keyword evidence="2" id="KW-0812">Transmembrane</keyword>
<feature type="transmembrane region" description="Helical" evidence="2">
    <location>
        <begin position="1333"/>
        <end position="1355"/>
    </location>
</feature>
<proteinExistence type="predicted"/>
<feature type="signal peptide" evidence="3">
    <location>
        <begin position="1"/>
        <end position="32"/>
    </location>
</feature>
<evidence type="ECO:0000256" key="2">
    <source>
        <dbReference type="SAM" id="Phobius"/>
    </source>
</evidence>
<keyword evidence="2" id="KW-0472">Membrane</keyword>
<feature type="compositionally biased region" description="Acidic residues" evidence="1">
    <location>
        <begin position="1412"/>
        <end position="1425"/>
    </location>
</feature>
<gene>
    <name evidence="4" type="ORF">IAB69_01175</name>
</gene>
<evidence type="ECO:0000313" key="5">
    <source>
        <dbReference type="Proteomes" id="UP000824110"/>
    </source>
</evidence>
<dbReference type="PROSITE" id="PS51257">
    <property type="entry name" value="PROKAR_LIPOPROTEIN"/>
    <property type="match status" value="1"/>
</dbReference>
<feature type="chain" id="PRO_5038995116" evidence="3">
    <location>
        <begin position="33"/>
        <end position="1467"/>
    </location>
</feature>
<keyword evidence="3" id="KW-0732">Signal</keyword>
<comment type="caution">
    <text evidence="4">The sequence shown here is derived from an EMBL/GenBank/DDBJ whole genome shotgun (WGS) entry which is preliminary data.</text>
</comment>
<feature type="region of interest" description="Disordered" evidence="1">
    <location>
        <begin position="1386"/>
        <end position="1467"/>
    </location>
</feature>
<evidence type="ECO:0000256" key="1">
    <source>
        <dbReference type="SAM" id="MobiDB-lite"/>
    </source>
</evidence>
<organism evidence="4 5">
    <name type="scientific">Candidatus Coproplasma excrementigallinarum</name>
    <dbReference type="NCBI Taxonomy" id="2840747"/>
    <lineage>
        <taxon>Bacteria</taxon>
        <taxon>Bacillati</taxon>
        <taxon>Bacillota</taxon>
        <taxon>Clostridia</taxon>
        <taxon>Eubacteriales</taxon>
        <taxon>Candidatus Coproplasma</taxon>
    </lineage>
</organism>
<dbReference type="Proteomes" id="UP000824110">
    <property type="component" value="Unassembled WGS sequence"/>
</dbReference>